<dbReference type="SUPFAM" id="SSF102522">
    <property type="entry name" value="Bacterial fluorinating enzyme, N-terminal domain"/>
    <property type="match status" value="1"/>
</dbReference>
<dbReference type="InterPro" id="IPR023228">
    <property type="entry name" value="SAM_OH_AdoTrfase_N_sf"/>
</dbReference>
<protein>
    <recommendedName>
        <fullName evidence="1">S-adenosyl-l-methionine hydroxide adenosyltransferase N-terminal domain-containing protein</fullName>
    </recommendedName>
</protein>
<evidence type="ECO:0000313" key="2">
    <source>
        <dbReference type="EMBL" id="SVC00923.1"/>
    </source>
</evidence>
<dbReference type="InterPro" id="IPR002747">
    <property type="entry name" value="SAM_OH_AdoTrfase"/>
</dbReference>
<feature type="non-terminal residue" evidence="2">
    <location>
        <position position="135"/>
    </location>
</feature>
<proteinExistence type="predicted"/>
<dbReference type="EMBL" id="UINC01068352">
    <property type="protein sequence ID" value="SVC00923.1"/>
    <property type="molecule type" value="Genomic_DNA"/>
</dbReference>
<organism evidence="2">
    <name type="scientific">marine metagenome</name>
    <dbReference type="NCBI Taxonomy" id="408172"/>
    <lineage>
        <taxon>unclassified sequences</taxon>
        <taxon>metagenomes</taxon>
        <taxon>ecological metagenomes</taxon>
    </lineage>
</organism>
<gene>
    <name evidence="2" type="ORF">METZ01_LOCUS253777</name>
</gene>
<accession>A0A382IPV8</accession>
<evidence type="ECO:0000259" key="1">
    <source>
        <dbReference type="Pfam" id="PF01887"/>
    </source>
</evidence>
<dbReference type="Pfam" id="PF01887">
    <property type="entry name" value="SAM_HAT_N"/>
    <property type="match status" value="1"/>
</dbReference>
<dbReference type="AlphaFoldDB" id="A0A382IPV8"/>
<reference evidence="2" key="1">
    <citation type="submission" date="2018-05" db="EMBL/GenBank/DDBJ databases">
        <authorList>
            <person name="Lanie J.A."/>
            <person name="Ng W.-L."/>
            <person name="Kazmierczak K.M."/>
            <person name="Andrzejewski T.M."/>
            <person name="Davidsen T.M."/>
            <person name="Wayne K.J."/>
            <person name="Tettelin H."/>
            <person name="Glass J.I."/>
            <person name="Rusch D."/>
            <person name="Podicherti R."/>
            <person name="Tsui H.-C.T."/>
            <person name="Winkler M.E."/>
        </authorList>
    </citation>
    <scope>NUCLEOTIDE SEQUENCE</scope>
</reference>
<dbReference type="Gene3D" id="3.40.50.10790">
    <property type="entry name" value="S-adenosyl-l-methionine hydroxide adenosyltransferase, N-terminal"/>
    <property type="match status" value="1"/>
</dbReference>
<dbReference type="InterPro" id="IPR046469">
    <property type="entry name" value="SAM_HAT_N"/>
</dbReference>
<dbReference type="PANTHER" id="PTHR35092:SF1">
    <property type="entry name" value="CHLORINASE MJ1651"/>
    <property type="match status" value="1"/>
</dbReference>
<feature type="domain" description="S-adenosyl-l-methionine hydroxide adenosyltransferase N-terminal" evidence="1">
    <location>
        <begin position="1"/>
        <end position="134"/>
    </location>
</feature>
<name>A0A382IPV8_9ZZZZ</name>
<sequence>MSDFGTTDEFVGVVHSVINSIAPFAKVIDITHGIPHYDIRSGGLALARSAQYLSPGVVLAVVDPGVGTERRAVAVEVGGGESVLVGPDNGLLAPTVALVGGADRAVSLTETNYQLPAPGPTFAGRDIFAPAAALI</sequence>
<dbReference type="PANTHER" id="PTHR35092">
    <property type="entry name" value="CHLORINASE MJ1651"/>
    <property type="match status" value="1"/>
</dbReference>